<evidence type="ECO:0000313" key="3">
    <source>
        <dbReference type="Proteomes" id="UP001218895"/>
    </source>
</evidence>
<evidence type="ECO:0000256" key="1">
    <source>
        <dbReference type="SAM" id="Phobius"/>
    </source>
</evidence>
<proteinExistence type="predicted"/>
<organism evidence="2 3">
    <name type="scientific">Methanomicrobium antiquum</name>
    <dbReference type="NCBI Taxonomy" id="487686"/>
    <lineage>
        <taxon>Archaea</taxon>
        <taxon>Methanobacteriati</taxon>
        <taxon>Methanobacteriota</taxon>
        <taxon>Stenosarchaea group</taxon>
        <taxon>Methanomicrobia</taxon>
        <taxon>Methanomicrobiales</taxon>
        <taxon>Methanomicrobiaceae</taxon>
        <taxon>Methanomicrobium</taxon>
    </lineage>
</organism>
<dbReference type="EMBL" id="CP091092">
    <property type="protein sequence ID" value="WFN37638.1"/>
    <property type="molecule type" value="Genomic_DNA"/>
</dbReference>
<dbReference type="Proteomes" id="UP001218895">
    <property type="component" value="Chromosome"/>
</dbReference>
<evidence type="ECO:0000313" key="2">
    <source>
        <dbReference type="EMBL" id="WFN37638.1"/>
    </source>
</evidence>
<sequence>MQNGEDAVSPTISTILNVMITLIMALIVLLYVMNFNVSLYSPPEKVPVIFKITKVSSCAPNYESKITLRNVGLEKYNNSLLTAEIYSNDVLLGCAINTLNGYEFISTRHYYVKTIGGSGCRNAEWYPGEKTAIDITDRLIKPGDTVRVDIFLKPDMKKISTDTFTLQQ</sequence>
<keyword evidence="3" id="KW-1185">Reference proteome</keyword>
<reference evidence="2" key="1">
    <citation type="submission" date="2022-01" db="EMBL/GenBank/DDBJ databases">
        <title>Complete genome of Methanomicrobium antiquum DSM 21220.</title>
        <authorList>
            <person name="Chen S.-C."/>
            <person name="You Y.-T."/>
            <person name="Zhou Y.-Z."/>
            <person name="Lai M.-C."/>
        </authorList>
    </citation>
    <scope>NUCLEOTIDE SEQUENCE</scope>
    <source>
        <strain evidence="2">DSM 21220</strain>
    </source>
</reference>
<feature type="transmembrane region" description="Helical" evidence="1">
    <location>
        <begin position="12"/>
        <end position="32"/>
    </location>
</feature>
<dbReference type="GeneID" id="79949616"/>
<keyword evidence="1" id="KW-1133">Transmembrane helix</keyword>
<dbReference type="KEGG" id="manq:L1994_04420"/>
<dbReference type="RefSeq" id="WP_278100476.1">
    <property type="nucleotide sequence ID" value="NZ_CP091092.1"/>
</dbReference>
<accession>A0AAF0FNQ4</accession>
<gene>
    <name evidence="2" type="ORF">L1994_04420</name>
</gene>
<keyword evidence="1" id="KW-0472">Membrane</keyword>
<dbReference type="AlphaFoldDB" id="A0AAF0FNQ4"/>
<keyword evidence="1" id="KW-0812">Transmembrane</keyword>
<protein>
    <submittedName>
        <fullName evidence="2">Type IV pilin N-terminal domain-containing protein</fullName>
    </submittedName>
</protein>
<name>A0AAF0FNQ4_9EURY</name>